<evidence type="ECO:0000313" key="4">
    <source>
        <dbReference type="Proteomes" id="UP001501757"/>
    </source>
</evidence>
<dbReference type="SMART" id="SM00052">
    <property type="entry name" value="EAL"/>
    <property type="match status" value="1"/>
</dbReference>
<dbReference type="Pfam" id="PF00990">
    <property type="entry name" value="GGDEF"/>
    <property type="match status" value="1"/>
</dbReference>
<evidence type="ECO:0000259" key="1">
    <source>
        <dbReference type="PROSITE" id="PS50883"/>
    </source>
</evidence>
<dbReference type="InterPro" id="IPR050706">
    <property type="entry name" value="Cyclic-di-GMP_PDE-like"/>
</dbReference>
<dbReference type="InterPro" id="IPR035919">
    <property type="entry name" value="EAL_sf"/>
</dbReference>
<comment type="caution">
    <text evidence="3">The sequence shown here is derived from an EMBL/GenBank/DDBJ whole genome shotgun (WGS) entry which is preliminary data.</text>
</comment>
<keyword evidence="4" id="KW-1185">Reference proteome</keyword>
<gene>
    <name evidence="3" type="ORF">GCM10009092_25200</name>
</gene>
<dbReference type="SMART" id="SM00267">
    <property type="entry name" value="GGDEF"/>
    <property type="match status" value="1"/>
</dbReference>
<dbReference type="RefSeq" id="WP_343845313.1">
    <property type="nucleotide sequence ID" value="NZ_BAAAEI010000014.1"/>
</dbReference>
<dbReference type="Pfam" id="PF00563">
    <property type="entry name" value="EAL"/>
    <property type="match status" value="1"/>
</dbReference>
<dbReference type="InterPro" id="IPR043128">
    <property type="entry name" value="Rev_trsase/Diguanyl_cyclase"/>
</dbReference>
<feature type="domain" description="GGDEF" evidence="2">
    <location>
        <begin position="29"/>
        <end position="162"/>
    </location>
</feature>
<dbReference type="SUPFAM" id="SSF55073">
    <property type="entry name" value="Nucleotide cyclase"/>
    <property type="match status" value="1"/>
</dbReference>
<evidence type="ECO:0000259" key="2">
    <source>
        <dbReference type="PROSITE" id="PS50887"/>
    </source>
</evidence>
<name>A0ABN0XBB9_9ALTE</name>
<dbReference type="PROSITE" id="PS50887">
    <property type="entry name" value="GGDEF"/>
    <property type="match status" value="1"/>
</dbReference>
<dbReference type="PANTHER" id="PTHR33121:SF79">
    <property type="entry name" value="CYCLIC DI-GMP PHOSPHODIESTERASE PDED-RELATED"/>
    <property type="match status" value="1"/>
</dbReference>
<dbReference type="PANTHER" id="PTHR33121">
    <property type="entry name" value="CYCLIC DI-GMP PHOSPHODIESTERASE PDEF"/>
    <property type="match status" value="1"/>
</dbReference>
<dbReference type="InterPro" id="IPR000160">
    <property type="entry name" value="GGDEF_dom"/>
</dbReference>
<accession>A0ABN0XBB9</accession>
<dbReference type="CDD" id="cd01949">
    <property type="entry name" value="GGDEF"/>
    <property type="match status" value="1"/>
</dbReference>
<dbReference type="InterPro" id="IPR001633">
    <property type="entry name" value="EAL_dom"/>
</dbReference>
<organism evidence="3 4">
    <name type="scientific">Bowmanella denitrificans</name>
    <dbReference type="NCBI Taxonomy" id="366582"/>
    <lineage>
        <taxon>Bacteria</taxon>
        <taxon>Pseudomonadati</taxon>
        <taxon>Pseudomonadota</taxon>
        <taxon>Gammaproteobacteria</taxon>
        <taxon>Alteromonadales</taxon>
        <taxon>Alteromonadaceae</taxon>
        <taxon>Bowmanella</taxon>
    </lineage>
</organism>
<feature type="domain" description="EAL" evidence="1">
    <location>
        <begin position="171"/>
        <end position="424"/>
    </location>
</feature>
<dbReference type="InterPro" id="IPR029787">
    <property type="entry name" value="Nucleotide_cyclase"/>
</dbReference>
<sequence length="437" mass="48753">MSVFYQSLATIPNRYAFFERIEQAVSESPELSLLFIDVVRFSDVSSSFGYKVGDMILEEVARRIKTLFGKQCLLGRISGDIFGLMLPGCHGDTQLRGFYSHLVEHFKTPISFDDNAFVADFNVGAVANLPDNRDPSRLFSGAEMALKQAKQNKYDNFQVIRLQEKPETGRSLALKADLKRAFANDELELYFQPKVDLHSFKIVGAECLLRWNHPLDGIIVPGSFIEAAESYNMMNEVGYWVLERAFHSAMLLEGLGLDIQVSVNISPTQLYDSKFVAKVKRLAGLYRVNLANIELELTEDVALSNSLLVKRQLGQIKALGLSIAVDDFGKGYSNLAYIRDIELDTIKIDKTFVMGLDRNPVNKAIIQASQLIAGALGCKVIAEGIESVEHLHALREIGIDKGQGFLFSKAVPFERLVELIHTDLMVGDSLAYRNRTG</sequence>
<dbReference type="CDD" id="cd01948">
    <property type="entry name" value="EAL"/>
    <property type="match status" value="1"/>
</dbReference>
<dbReference type="EMBL" id="BAAAEI010000014">
    <property type="protein sequence ID" value="GAA0359956.1"/>
    <property type="molecule type" value="Genomic_DNA"/>
</dbReference>
<dbReference type="Gene3D" id="3.20.20.450">
    <property type="entry name" value="EAL domain"/>
    <property type="match status" value="1"/>
</dbReference>
<reference evidence="3 4" key="1">
    <citation type="journal article" date="2019" name="Int. J. Syst. Evol. Microbiol.">
        <title>The Global Catalogue of Microorganisms (GCM) 10K type strain sequencing project: providing services to taxonomists for standard genome sequencing and annotation.</title>
        <authorList>
            <consortium name="The Broad Institute Genomics Platform"/>
            <consortium name="The Broad Institute Genome Sequencing Center for Infectious Disease"/>
            <person name="Wu L."/>
            <person name="Ma J."/>
        </authorList>
    </citation>
    <scope>NUCLEOTIDE SEQUENCE [LARGE SCALE GENOMIC DNA]</scope>
    <source>
        <strain evidence="3 4">JCM 13378</strain>
    </source>
</reference>
<evidence type="ECO:0000313" key="3">
    <source>
        <dbReference type="EMBL" id="GAA0359956.1"/>
    </source>
</evidence>
<dbReference type="NCBIfam" id="TIGR00254">
    <property type="entry name" value="GGDEF"/>
    <property type="match status" value="1"/>
</dbReference>
<dbReference type="SUPFAM" id="SSF141868">
    <property type="entry name" value="EAL domain-like"/>
    <property type="match status" value="1"/>
</dbReference>
<dbReference type="PROSITE" id="PS50883">
    <property type="entry name" value="EAL"/>
    <property type="match status" value="1"/>
</dbReference>
<proteinExistence type="predicted"/>
<protein>
    <submittedName>
        <fullName evidence="3">Uncharacterized protein</fullName>
    </submittedName>
</protein>
<dbReference type="Gene3D" id="3.30.70.270">
    <property type="match status" value="1"/>
</dbReference>
<dbReference type="Proteomes" id="UP001501757">
    <property type="component" value="Unassembled WGS sequence"/>
</dbReference>